<evidence type="ECO:0000259" key="7">
    <source>
        <dbReference type="Pfam" id="PF24877"/>
    </source>
</evidence>
<evidence type="ECO:0000256" key="1">
    <source>
        <dbReference type="ARBA" id="ARBA00006486"/>
    </source>
</evidence>
<protein>
    <submittedName>
        <fullName evidence="8">Unannotated protein</fullName>
    </submittedName>
</protein>
<sequence length="575" mass="61994">MSEEVFARRSENWFRLKGKHGFIYRERLRNQGYAPDVFVDKPVIGIATTWSELNPCNGHLDRVAEAVKIGVWEAGGFPLVFPTMSLGETLMRPTTMLYRNLLAMEAEELIRANPLDAVVLLAGCDKTPPGLLMGAASVDLPTLMITGGPMLNGRYQGKTLGSGTAIWKYNDEMRAGKITQEEFFNMESCSARSNGSCMTMGTASTMACVTEALGVQLPGSAAIPAVDARRYSTSQLAGRRIVQMVHEDQKLSKVLTREAFENAIKVNAAIGGSTNAIVHLLAIAGRIGVTLDLDDFDRLARDVPVLVNLMPSGKYLMEEFFDAGGLPVVMKEIEHLLHTDQITVSGKTVKENIADAKCWNDDVITPASNPFQKAGSGIVVLKGSLAPDGAVMKISAASPELLVHTGSAIAFDSIQDYMAVADDPDFDVTADSILVLKNSGPKGYPGFPEVGNLPMPKKLLDQGVTDMVRISDARMSGTAFGTVVLHVSPEAAIGGNLALVQTGDVIELNVPERAINLLVSEEVLNERRAQWKPLPAHSDRGWVKLYVEHVQQAHLGADLDFLVGASGSEVPKDSH</sequence>
<evidence type="ECO:0000259" key="6">
    <source>
        <dbReference type="Pfam" id="PF00920"/>
    </source>
</evidence>
<evidence type="ECO:0000256" key="2">
    <source>
        <dbReference type="ARBA" id="ARBA00022723"/>
    </source>
</evidence>
<dbReference type="InterPro" id="IPR052352">
    <property type="entry name" value="Sugar_Degrad_Dehydratases"/>
</dbReference>
<evidence type="ECO:0000313" key="8">
    <source>
        <dbReference type="EMBL" id="CAB5240557.1"/>
    </source>
</evidence>
<evidence type="ECO:0000256" key="5">
    <source>
        <dbReference type="ARBA" id="ARBA00023239"/>
    </source>
</evidence>
<dbReference type="InterPro" id="IPR000581">
    <property type="entry name" value="ILV_EDD_N"/>
</dbReference>
<dbReference type="SUPFAM" id="SSF52016">
    <property type="entry name" value="LeuD/IlvD-like"/>
    <property type="match status" value="1"/>
</dbReference>
<feature type="domain" description="Dihydroxy-acid/6-phosphogluconate dehydratase C-terminal" evidence="7">
    <location>
        <begin position="362"/>
        <end position="557"/>
    </location>
</feature>
<dbReference type="NCBIfam" id="NF004784">
    <property type="entry name" value="PRK06131.1"/>
    <property type="match status" value="1"/>
</dbReference>
<evidence type="ECO:0000256" key="4">
    <source>
        <dbReference type="ARBA" id="ARBA00023014"/>
    </source>
</evidence>
<dbReference type="EMBL" id="CAFBSG010000012">
    <property type="protein sequence ID" value="CAB5240557.1"/>
    <property type="molecule type" value="Genomic_DNA"/>
</dbReference>
<feature type="domain" description="Dihydroxy-acid/6-phosphogluconate dehydratase N-terminal" evidence="6">
    <location>
        <begin position="41"/>
        <end position="352"/>
    </location>
</feature>
<dbReference type="InterPro" id="IPR020558">
    <property type="entry name" value="DiOHA_6PGluconate_deHydtase_CS"/>
</dbReference>
<dbReference type="PANTHER" id="PTHR43183:SF1">
    <property type="entry name" value="HYPOTHETICAL DIHYDROXY-ACID DEHYDRATASE (EUROFUNG)-RELATED"/>
    <property type="match status" value="1"/>
</dbReference>
<dbReference type="PANTHER" id="PTHR43183">
    <property type="entry name" value="HYPOTHETICAL DIHYDROXYACID DEHYDRATASE (EUROFUNG)-RELATED"/>
    <property type="match status" value="1"/>
</dbReference>
<dbReference type="AlphaFoldDB" id="A0A6J7XXG1"/>
<dbReference type="InterPro" id="IPR056740">
    <property type="entry name" value="ILV_EDD_C"/>
</dbReference>
<proteinExistence type="inferred from homology"/>
<dbReference type="Pfam" id="PF24877">
    <property type="entry name" value="ILV_EDD_C"/>
    <property type="match status" value="1"/>
</dbReference>
<dbReference type="InterPro" id="IPR042096">
    <property type="entry name" value="Dihydro-acid_dehy_C"/>
</dbReference>
<dbReference type="GO" id="GO:0016836">
    <property type="term" value="F:hydro-lyase activity"/>
    <property type="evidence" value="ECO:0007669"/>
    <property type="project" value="UniProtKB-ARBA"/>
</dbReference>
<gene>
    <name evidence="8" type="ORF">UFOPK3554_00915</name>
</gene>
<evidence type="ECO:0000256" key="3">
    <source>
        <dbReference type="ARBA" id="ARBA00023004"/>
    </source>
</evidence>
<keyword evidence="5" id="KW-0456">Lyase</keyword>
<keyword evidence="4" id="KW-0411">Iron-sulfur</keyword>
<keyword evidence="3" id="KW-0408">Iron</keyword>
<comment type="similarity">
    <text evidence="1">Belongs to the IlvD/Edd family.</text>
</comment>
<dbReference type="Gene3D" id="3.50.30.80">
    <property type="entry name" value="IlvD/EDD C-terminal domain-like"/>
    <property type="match status" value="1"/>
</dbReference>
<reference evidence="8" key="1">
    <citation type="submission" date="2020-05" db="EMBL/GenBank/DDBJ databases">
        <authorList>
            <person name="Chiriac C."/>
            <person name="Salcher M."/>
            <person name="Ghai R."/>
            <person name="Kavagutti S V."/>
        </authorList>
    </citation>
    <scope>NUCLEOTIDE SEQUENCE</scope>
</reference>
<organism evidence="8">
    <name type="scientific">freshwater metagenome</name>
    <dbReference type="NCBI Taxonomy" id="449393"/>
    <lineage>
        <taxon>unclassified sequences</taxon>
        <taxon>metagenomes</taxon>
        <taxon>ecological metagenomes</taxon>
    </lineage>
</organism>
<dbReference type="PROSITE" id="PS00886">
    <property type="entry name" value="ILVD_EDD_1"/>
    <property type="match status" value="1"/>
</dbReference>
<accession>A0A6J7XXG1</accession>
<dbReference type="GO" id="GO:0051536">
    <property type="term" value="F:iron-sulfur cluster binding"/>
    <property type="evidence" value="ECO:0007669"/>
    <property type="project" value="UniProtKB-KW"/>
</dbReference>
<dbReference type="NCBIfam" id="NF009560">
    <property type="entry name" value="PRK13017.1"/>
    <property type="match status" value="1"/>
</dbReference>
<dbReference type="FunFam" id="3.50.30.80:FF:000001">
    <property type="entry name" value="Dihydroxy-acid dehydratase"/>
    <property type="match status" value="1"/>
</dbReference>
<dbReference type="SUPFAM" id="SSF143975">
    <property type="entry name" value="IlvD/EDD N-terminal domain-like"/>
    <property type="match status" value="1"/>
</dbReference>
<keyword evidence="2" id="KW-0479">Metal-binding</keyword>
<dbReference type="InterPro" id="IPR037237">
    <property type="entry name" value="IlvD/EDD_N"/>
</dbReference>
<dbReference type="GO" id="GO:0046872">
    <property type="term" value="F:metal ion binding"/>
    <property type="evidence" value="ECO:0007669"/>
    <property type="project" value="UniProtKB-KW"/>
</dbReference>
<name>A0A6J7XXG1_9ZZZZ</name>
<dbReference type="Pfam" id="PF00920">
    <property type="entry name" value="ILVD_EDD_N"/>
    <property type="match status" value="1"/>
</dbReference>